<comment type="caution">
    <text evidence="1">The sequence shown here is derived from an EMBL/GenBank/DDBJ whole genome shotgun (WGS) entry which is preliminary data.</text>
</comment>
<evidence type="ECO:0000313" key="2">
    <source>
        <dbReference type="Proteomes" id="UP000214720"/>
    </source>
</evidence>
<protein>
    <submittedName>
        <fullName evidence="1">Uncharacterized protein</fullName>
    </submittedName>
</protein>
<evidence type="ECO:0000313" key="1">
    <source>
        <dbReference type="EMBL" id="OXC75334.1"/>
    </source>
</evidence>
<sequence>MFFRHLLETHEAADLNLKTVIAIVAGLTLTGIENDHGEIHNAVRAFKPLN</sequence>
<dbReference type="Proteomes" id="UP000214720">
    <property type="component" value="Unassembled WGS sequence"/>
</dbReference>
<dbReference type="AlphaFoldDB" id="A0A226WVX6"/>
<reference evidence="2" key="1">
    <citation type="submission" date="2017-01" db="EMBL/GenBank/DDBJ databases">
        <title>Genome Analysis of Deinococcus marmoris KOPRI26562.</title>
        <authorList>
            <person name="Kim J.H."/>
            <person name="Oh H.-M."/>
        </authorList>
    </citation>
    <scope>NUCLEOTIDE SEQUENCE [LARGE SCALE GENOMIC DNA]</scope>
    <source>
        <strain evidence="2">PAMC 26633</strain>
    </source>
</reference>
<organism evidence="1 2">
    <name type="scientific">Caballeronia sordidicola</name>
    <name type="common">Burkholderia sordidicola</name>
    <dbReference type="NCBI Taxonomy" id="196367"/>
    <lineage>
        <taxon>Bacteria</taxon>
        <taxon>Pseudomonadati</taxon>
        <taxon>Pseudomonadota</taxon>
        <taxon>Betaproteobacteria</taxon>
        <taxon>Burkholderiales</taxon>
        <taxon>Burkholderiaceae</taxon>
        <taxon>Caballeronia</taxon>
    </lineage>
</organism>
<dbReference type="EMBL" id="MTHB01000184">
    <property type="protein sequence ID" value="OXC75334.1"/>
    <property type="molecule type" value="Genomic_DNA"/>
</dbReference>
<proteinExistence type="predicted"/>
<name>A0A226WVX6_CABSO</name>
<gene>
    <name evidence="1" type="ORF">BSU04_27550</name>
</gene>
<accession>A0A226WVX6</accession>